<gene>
    <name evidence="1" type="ORF">OXH55_00310</name>
</gene>
<organism evidence="1 2">
    <name type="scientific">Clostridium ganghwense</name>
    <dbReference type="NCBI Taxonomy" id="312089"/>
    <lineage>
        <taxon>Bacteria</taxon>
        <taxon>Bacillati</taxon>
        <taxon>Bacillota</taxon>
        <taxon>Clostridia</taxon>
        <taxon>Eubacteriales</taxon>
        <taxon>Clostridiaceae</taxon>
        <taxon>Clostridium</taxon>
    </lineage>
</organism>
<name>A0ABT4CLG0_9CLOT</name>
<dbReference type="RefSeq" id="WP_268047411.1">
    <property type="nucleotide sequence ID" value="NZ_JAPQES010000001.1"/>
</dbReference>
<reference evidence="1" key="1">
    <citation type="submission" date="2022-12" db="EMBL/GenBank/DDBJ databases">
        <authorList>
            <person name="Wang J."/>
        </authorList>
    </citation>
    <scope>NUCLEOTIDE SEQUENCE</scope>
    <source>
        <strain evidence="1">HY-42-06</strain>
    </source>
</reference>
<accession>A0ABT4CLG0</accession>
<proteinExistence type="predicted"/>
<dbReference type="EMBL" id="JAPQES010000001">
    <property type="protein sequence ID" value="MCY6369086.1"/>
    <property type="molecule type" value="Genomic_DNA"/>
</dbReference>
<keyword evidence="2" id="KW-1185">Reference proteome</keyword>
<protein>
    <recommendedName>
        <fullName evidence="3">SprT-like family protein</fullName>
    </recommendedName>
</protein>
<evidence type="ECO:0000313" key="1">
    <source>
        <dbReference type="EMBL" id="MCY6369086.1"/>
    </source>
</evidence>
<evidence type="ECO:0008006" key="3">
    <source>
        <dbReference type="Google" id="ProtNLM"/>
    </source>
</evidence>
<sequence length="250" mass="30052">MKKENLVYIKLENNQIIRNRKRLRENFIDESHNINNEEIKSISEKDLILLFKLYDKYFFNEYFKQNFRGKISFSLSNKMTRSAGKTIVPRNLSSLEETSERYEIRIGVNFFFHYYELKRKKIVNGIETKDALHSLLMVFEHELIHFIEFYVYKESNCKKNRFKDLAYNIFGHVDVYHSLPTIREIAYEKFGFKCGDRVCFVHNKKELIGIVNSINKRAAVMVLDKNGRYIDTEKNRYTKYYVSLNLLKKI</sequence>
<dbReference type="Proteomes" id="UP001079657">
    <property type="component" value="Unassembled WGS sequence"/>
</dbReference>
<comment type="caution">
    <text evidence="1">The sequence shown here is derived from an EMBL/GenBank/DDBJ whole genome shotgun (WGS) entry which is preliminary data.</text>
</comment>
<evidence type="ECO:0000313" key="2">
    <source>
        <dbReference type="Proteomes" id="UP001079657"/>
    </source>
</evidence>